<dbReference type="InterPro" id="IPR050808">
    <property type="entry name" value="Phage_Integrase"/>
</dbReference>
<dbReference type="EMBL" id="DABBID010000008">
    <property type="protein sequence ID" value="HAH4306396.1"/>
    <property type="molecule type" value="Genomic_DNA"/>
</dbReference>
<dbReference type="PANTHER" id="PTHR30629:SF9">
    <property type="entry name" value="PROTEIN INTB-RELATED"/>
    <property type="match status" value="1"/>
</dbReference>
<dbReference type="Gene3D" id="1.10.150.130">
    <property type="match status" value="1"/>
</dbReference>
<comment type="caution">
    <text evidence="9">The sequence shown here is derived from an EMBL/GenBank/DDBJ whole genome shotgun (WGS) entry which is preliminary data.</text>
</comment>
<keyword evidence="4" id="KW-0229">DNA integration</keyword>
<evidence type="ECO:0000313" key="9">
    <source>
        <dbReference type="EMBL" id="HAH4306396.1"/>
    </source>
</evidence>
<dbReference type="InterPro" id="IPR011701">
    <property type="entry name" value="MFS"/>
</dbReference>
<reference evidence="9" key="2">
    <citation type="submission" date="2019-12" db="EMBL/GenBank/DDBJ databases">
        <authorList>
            <consortium name="NCBI Pathogen Detection Project"/>
        </authorList>
    </citation>
    <scope>NUCLEOTIDE SEQUENCE</scope>
    <source>
        <strain evidence="9">EC00751</strain>
    </source>
</reference>
<dbReference type="InterPro" id="IPR020846">
    <property type="entry name" value="MFS_dom"/>
</dbReference>
<dbReference type="SUPFAM" id="SSF103473">
    <property type="entry name" value="MFS general substrate transporter"/>
    <property type="match status" value="1"/>
</dbReference>
<dbReference type="GO" id="GO:0022857">
    <property type="term" value="F:transmembrane transporter activity"/>
    <property type="evidence" value="ECO:0007669"/>
    <property type="project" value="InterPro"/>
</dbReference>
<evidence type="ECO:0000256" key="6">
    <source>
        <dbReference type="ARBA" id="ARBA00023125"/>
    </source>
</evidence>
<keyword evidence="8" id="KW-0233">DNA recombination</keyword>
<accession>A0A779QEC3</accession>
<dbReference type="PROSITE" id="PS50850">
    <property type="entry name" value="MFS"/>
    <property type="match status" value="1"/>
</dbReference>
<dbReference type="InterPro" id="IPR011010">
    <property type="entry name" value="DNA_brk_join_enz"/>
</dbReference>
<dbReference type="Pfam" id="PF22022">
    <property type="entry name" value="Phage_int_M"/>
    <property type="match status" value="1"/>
</dbReference>
<evidence type="ECO:0000256" key="2">
    <source>
        <dbReference type="ARBA" id="ARBA00022475"/>
    </source>
</evidence>
<dbReference type="GO" id="GO:0015074">
    <property type="term" value="P:DNA integration"/>
    <property type="evidence" value="ECO:0007669"/>
    <property type="project" value="UniProtKB-KW"/>
</dbReference>
<evidence type="ECO:0000256" key="8">
    <source>
        <dbReference type="ARBA" id="ARBA00023172"/>
    </source>
</evidence>
<gene>
    <name evidence="9" type="ORF">GRC96_08800</name>
</gene>
<dbReference type="InterPro" id="IPR010998">
    <property type="entry name" value="Integrase_recombinase_N"/>
</dbReference>
<dbReference type="InterPro" id="IPR036259">
    <property type="entry name" value="MFS_trans_sf"/>
</dbReference>
<keyword evidence="5" id="KW-1133">Transmembrane helix</keyword>
<name>A0A779QEC3_ECOLX</name>
<dbReference type="InterPro" id="IPR002104">
    <property type="entry name" value="Integrase_catalytic"/>
</dbReference>
<evidence type="ECO:0000256" key="4">
    <source>
        <dbReference type="ARBA" id="ARBA00022908"/>
    </source>
</evidence>
<proteinExistence type="inferred from homology"/>
<keyword evidence="7" id="KW-0472">Membrane</keyword>
<comment type="similarity">
    <text evidence="1">Belongs to the 'phage' integrase family.</text>
</comment>
<dbReference type="GO" id="GO:0003677">
    <property type="term" value="F:DNA binding"/>
    <property type="evidence" value="ECO:0007669"/>
    <property type="project" value="UniProtKB-KW"/>
</dbReference>
<keyword evidence="2" id="KW-1003">Cell membrane</keyword>
<organism evidence="9">
    <name type="scientific">Escherichia coli</name>
    <dbReference type="NCBI Taxonomy" id="562"/>
    <lineage>
        <taxon>Bacteria</taxon>
        <taxon>Pseudomonadati</taxon>
        <taxon>Pseudomonadota</taxon>
        <taxon>Gammaproteobacteria</taxon>
        <taxon>Enterobacterales</taxon>
        <taxon>Enterobacteriaceae</taxon>
        <taxon>Escherichia</taxon>
    </lineage>
</organism>
<dbReference type="Gene3D" id="1.10.443.10">
    <property type="entry name" value="Intergrase catalytic core"/>
    <property type="match status" value="1"/>
</dbReference>
<keyword evidence="3" id="KW-0812">Transmembrane</keyword>
<dbReference type="GO" id="GO:0006310">
    <property type="term" value="P:DNA recombination"/>
    <property type="evidence" value="ECO:0007669"/>
    <property type="project" value="UniProtKB-KW"/>
</dbReference>
<dbReference type="AlphaFoldDB" id="A0A779QEC3"/>
<dbReference type="PANTHER" id="PTHR30629">
    <property type="entry name" value="PROPHAGE INTEGRASE"/>
    <property type="match status" value="1"/>
</dbReference>
<dbReference type="InterPro" id="IPR053876">
    <property type="entry name" value="Phage_int_M"/>
</dbReference>
<sequence length="528" mass="59752">MSLTDTKVKNARPAEKAVKLTDGFGLYLLVHPNGSKYWQLGYRFDGKQKVFSIGVYPAVSLADARQRRDEAKKLLAQGIDPNAKKQADEKALQEKRDKTRSFRVVARSWFATKTKWSEDYADTVWKRLETYVFPDIGDSNVSDLDTGDLLVPVKKAETLGYLEIAMRIKQYITAILRHAVQQKLMRHNPAYDMEGAVQKPETEHRPALELEEIPLLLERIDAYKGRGLTTLAIKLNLLIFIRSSELRYARWSEIDFNSKLWVIPEKREAIERVKYSTRGAKMKRQHFVPLCRQALKILKEIRQLTYEEGNEAGLIFTGCYDSFKPMSENTINKALHKMGYDTTQDICGHGFRTLTMYIVTAFALNYSTQNMGLPRELFLNIGLLVGGLSCLTIPCFAWLADRFGRRRVYITGALIGTLSAFPFFMALEAQSIFWIVFFSIMLANIAHDMVVCVQQPMFTEMFGASYRYSGAGVGYQVASVVGGGFTPFIAAALITYFAGNWHSVAIYLLAGCLISAMTALLMKDNQRA</sequence>
<evidence type="ECO:0000256" key="5">
    <source>
        <dbReference type="ARBA" id="ARBA00022989"/>
    </source>
</evidence>
<dbReference type="RefSeq" id="WP_098733866.1">
    <property type="nucleotide sequence ID" value="NZ_CP025573.1"/>
</dbReference>
<dbReference type="SUPFAM" id="SSF56349">
    <property type="entry name" value="DNA breaking-rejoining enzymes"/>
    <property type="match status" value="1"/>
</dbReference>
<dbReference type="Pfam" id="PF13356">
    <property type="entry name" value="Arm-DNA-bind_3"/>
    <property type="match status" value="1"/>
</dbReference>
<dbReference type="InterPro" id="IPR038488">
    <property type="entry name" value="Integrase_DNA-bd_sf"/>
</dbReference>
<dbReference type="Pfam" id="PF00589">
    <property type="entry name" value="Phage_integrase"/>
    <property type="match status" value="1"/>
</dbReference>
<evidence type="ECO:0000256" key="3">
    <source>
        <dbReference type="ARBA" id="ARBA00022692"/>
    </source>
</evidence>
<dbReference type="Gene3D" id="1.20.1250.20">
    <property type="entry name" value="MFS general substrate transporter like domains"/>
    <property type="match status" value="1"/>
</dbReference>
<protein>
    <submittedName>
        <fullName evidence="9">MFS transporter</fullName>
    </submittedName>
</protein>
<evidence type="ECO:0000256" key="7">
    <source>
        <dbReference type="ARBA" id="ARBA00023136"/>
    </source>
</evidence>
<reference evidence="9" key="1">
    <citation type="journal article" date="2018" name="Genome Biol.">
        <title>SKESA: strategic k-mer extension for scrupulous assemblies.</title>
        <authorList>
            <person name="Souvorov A."/>
            <person name="Agarwala R."/>
            <person name="Lipman D.J."/>
        </authorList>
    </citation>
    <scope>NUCLEOTIDE SEQUENCE</scope>
    <source>
        <strain evidence="9">EC00751</strain>
    </source>
</reference>
<dbReference type="Gene3D" id="3.30.160.390">
    <property type="entry name" value="Integrase, DNA-binding domain"/>
    <property type="match status" value="1"/>
</dbReference>
<dbReference type="Pfam" id="PF07690">
    <property type="entry name" value="MFS_1"/>
    <property type="match status" value="1"/>
</dbReference>
<keyword evidence="6" id="KW-0238">DNA-binding</keyword>
<dbReference type="InterPro" id="IPR025166">
    <property type="entry name" value="Integrase_DNA_bind_dom"/>
</dbReference>
<evidence type="ECO:0000256" key="1">
    <source>
        <dbReference type="ARBA" id="ARBA00008857"/>
    </source>
</evidence>
<dbReference type="InterPro" id="IPR013762">
    <property type="entry name" value="Integrase-like_cat_sf"/>
</dbReference>